<evidence type="ECO:0000259" key="2">
    <source>
        <dbReference type="Pfam" id="PF00497"/>
    </source>
</evidence>
<comment type="caution">
    <text evidence="3">The sequence shown here is derived from an EMBL/GenBank/DDBJ whole genome shotgun (WGS) entry which is preliminary data.</text>
</comment>
<feature type="domain" description="Solute-binding protein family 3/N-terminal" evidence="2">
    <location>
        <begin position="129"/>
        <end position="334"/>
    </location>
</feature>
<evidence type="ECO:0000313" key="3">
    <source>
        <dbReference type="EMBL" id="KAB1440923.1"/>
    </source>
</evidence>
<protein>
    <submittedName>
        <fullName evidence="3">Transporter substrate-binding domain-containing protein</fullName>
    </submittedName>
</protein>
<keyword evidence="4" id="KW-1185">Reference proteome</keyword>
<dbReference type="Proteomes" id="UP000438699">
    <property type="component" value="Unassembled WGS sequence"/>
</dbReference>
<accession>A0A6N6N0Z9</accession>
<sequence length="343" mass="38472">MGSPCFHFNVGNGTRCPTLRRNPCPDNAKGVIICGKSLAPAGQIGFSPLTVYVLVTAQAHMGKHTGSFMRTTVLLLLATVCLLAFSPAHDTHAAGQVVHVVTLNGYAPYCFTYPPSRIVSGETIPPGKDSRYLQGYSWDVVRESLHSQGLTIVLNVAPWARAMAQLKEGKAELLFPAGENKIRRKLYAYSEMPVNTARMLIYTRSDSTLNWNGLKQLNNVTIAALRGFNYGDQWNELDPLRVNKYAVNTIRTGFKMLRARHVDGFIGYEANWDYVIRALGWHGQFVKQPVFHEAKEYCITLLENVGAQSYLRDFDRGMEILKENGTLEVLRKRWDIPEQPTIH</sequence>
<dbReference type="Pfam" id="PF00497">
    <property type="entry name" value="SBP_bac_3"/>
    <property type="match status" value="1"/>
</dbReference>
<dbReference type="SUPFAM" id="SSF53850">
    <property type="entry name" value="Periplasmic binding protein-like II"/>
    <property type="match status" value="1"/>
</dbReference>
<dbReference type="EMBL" id="WAIE01000006">
    <property type="protein sequence ID" value="KAB1440923.1"/>
    <property type="molecule type" value="Genomic_DNA"/>
</dbReference>
<dbReference type="PANTHER" id="PTHR35936:SF25">
    <property type="entry name" value="ABC TRANSPORTER SUBSTRATE-BINDING PROTEIN"/>
    <property type="match status" value="1"/>
</dbReference>
<dbReference type="AlphaFoldDB" id="A0A6N6N0Z9"/>
<dbReference type="PANTHER" id="PTHR35936">
    <property type="entry name" value="MEMBRANE-BOUND LYTIC MUREIN TRANSGLYCOSYLASE F"/>
    <property type="match status" value="1"/>
</dbReference>
<dbReference type="Gene3D" id="3.40.190.10">
    <property type="entry name" value="Periplasmic binding protein-like II"/>
    <property type="match status" value="2"/>
</dbReference>
<name>A0A6N6N0Z9_9BACT</name>
<organism evidence="3 4">
    <name type="scientific">Pseudodesulfovibrio senegalensis</name>
    <dbReference type="NCBI Taxonomy" id="1721087"/>
    <lineage>
        <taxon>Bacteria</taxon>
        <taxon>Pseudomonadati</taxon>
        <taxon>Thermodesulfobacteriota</taxon>
        <taxon>Desulfovibrionia</taxon>
        <taxon>Desulfovibrionales</taxon>
        <taxon>Desulfovibrionaceae</taxon>
    </lineage>
</organism>
<keyword evidence="1" id="KW-0732">Signal</keyword>
<proteinExistence type="predicted"/>
<evidence type="ECO:0000256" key="1">
    <source>
        <dbReference type="ARBA" id="ARBA00022729"/>
    </source>
</evidence>
<gene>
    <name evidence="3" type="ORF">F8A88_13345</name>
</gene>
<reference evidence="3 4" key="1">
    <citation type="journal article" date="2017" name="Int. J. Syst. Evol. Microbiol.">
        <title>Desulfovibrio senegalensis sp. nov., a mesophilic sulfate reducer isolated from marine sediment.</title>
        <authorList>
            <person name="Thioye A."/>
            <person name="Gam Z.B.A."/>
            <person name="Mbengue M."/>
            <person name="Cayol J.L."/>
            <person name="Joseph-Bartoli M."/>
            <person name="Toure-Kane C."/>
            <person name="Labat M."/>
        </authorList>
    </citation>
    <scope>NUCLEOTIDE SEQUENCE [LARGE SCALE GENOMIC DNA]</scope>
    <source>
        <strain evidence="3 4">DSM 101509</strain>
    </source>
</reference>
<evidence type="ECO:0000313" key="4">
    <source>
        <dbReference type="Proteomes" id="UP000438699"/>
    </source>
</evidence>
<dbReference type="InterPro" id="IPR001638">
    <property type="entry name" value="Solute-binding_3/MltF_N"/>
</dbReference>